<dbReference type="KEGG" id="bacg:D2962_06495"/>
<feature type="coiled-coil region" evidence="1">
    <location>
        <begin position="165"/>
        <end position="198"/>
    </location>
</feature>
<dbReference type="EMBL" id="CP033169">
    <property type="protein sequence ID" value="AYO30315.1"/>
    <property type="molecule type" value="Genomic_DNA"/>
</dbReference>
<dbReference type="PANTHER" id="PTHR35586">
    <property type="entry name" value="SLL1691 PROTEIN"/>
    <property type="match status" value="1"/>
</dbReference>
<keyword evidence="4" id="KW-1185">Reference proteome</keyword>
<gene>
    <name evidence="3" type="ORF">D2962_06495</name>
</gene>
<dbReference type="PANTHER" id="PTHR35586:SF1">
    <property type="entry name" value="SLL1691 PROTEIN"/>
    <property type="match status" value="1"/>
</dbReference>
<proteinExistence type="predicted"/>
<name>A0A3G2R4N7_9FIRM</name>
<protein>
    <submittedName>
        <fullName evidence="3">DUF4351 domain-containing protein</fullName>
    </submittedName>
</protein>
<dbReference type="AlphaFoldDB" id="A0A3G2R4N7"/>
<keyword evidence="1" id="KW-0175">Coiled coil</keyword>
<feature type="domain" description="DUF4351" evidence="2">
    <location>
        <begin position="282"/>
        <end position="339"/>
    </location>
</feature>
<accession>A0A3G2R4N7</accession>
<dbReference type="InterPro" id="IPR025587">
    <property type="entry name" value="DUF4351"/>
</dbReference>
<evidence type="ECO:0000313" key="3">
    <source>
        <dbReference type="EMBL" id="AYO30315.1"/>
    </source>
</evidence>
<sequence>MPADFFQYLHNHVHHGGHVKKNFKEDAKIEQLNREYIRLDKTTAIADTVLSIEINEQKTKYHIEFQTINDRTLIIRMIDYGFRIAIDNLDYSKIKPDEEITVEFPSQIIIFLKHNESIPDELNLTIKMPYTEQKIKYIVPTFKIWKHDPDYYKRQKLYIMLPLRIINLSEELENLKKRKFQEEERTKLQNEYRRKITEVIESIIEELKDALKTNDLIIEECNKILLELSTLAGELFSEELKDIEQEVNEMAKMIIDPEIYRRGFEEGLEKRLEKGIEKGIERGVGKGMAETIIRQLCKKLGELPSEYKERILCQDRPTLELIAENIFDIESLSELDRFLKQ</sequence>
<dbReference type="Pfam" id="PF14261">
    <property type="entry name" value="DUF4351"/>
    <property type="match status" value="1"/>
</dbReference>
<reference evidence="3 4" key="1">
    <citation type="submission" date="2018-10" db="EMBL/GenBank/DDBJ databases">
        <authorList>
            <person name="Zhang X."/>
        </authorList>
    </citation>
    <scope>NUCLEOTIDE SEQUENCE [LARGE SCALE GENOMIC DNA]</scope>
    <source>
        <strain evidence="3 4">SK-G1</strain>
    </source>
</reference>
<evidence type="ECO:0000259" key="2">
    <source>
        <dbReference type="Pfam" id="PF14261"/>
    </source>
</evidence>
<evidence type="ECO:0000313" key="4">
    <source>
        <dbReference type="Proteomes" id="UP000280960"/>
    </source>
</evidence>
<organism evidence="3 4">
    <name type="scientific">Biomaibacter acetigenes</name>
    <dbReference type="NCBI Taxonomy" id="2316383"/>
    <lineage>
        <taxon>Bacteria</taxon>
        <taxon>Bacillati</taxon>
        <taxon>Bacillota</taxon>
        <taxon>Clostridia</taxon>
        <taxon>Thermosediminibacterales</taxon>
        <taxon>Tepidanaerobacteraceae</taxon>
        <taxon>Biomaibacter</taxon>
    </lineage>
</organism>
<dbReference type="RefSeq" id="WP_120766967.1">
    <property type="nucleotide sequence ID" value="NZ_CP033169.1"/>
</dbReference>
<evidence type="ECO:0000256" key="1">
    <source>
        <dbReference type="SAM" id="Coils"/>
    </source>
</evidence>
<dbReference type="Proteomes" id="UP000280960">
    <property type="component" value="Chromosome"/>
</dbReference>